<accession>A0ABQ4UGI3</accession>
<reference evidence="1" key="2">
    <citation type="submission" date="2021-08" db="EMBL/GenBank/DDBJ databases">
        <authorList>
            <person name="Tani A."/>
            <person name="Ola A."/>
            <person name="Ogura Y."/>
            <person name="Katsura K."/>
            <person name="Hayashi T."/>
        </authorList>
    </citation>
    <scope>NUCLEOTIDE SEQUENCE</scope>
    <source>
        <strain evidence="1">NBRC 15686</strain>
    </source>
</reference>
<sequence>MTARPSILDIATAWQAADEANRKGRGALGRTAASRGVSSAVVKEAIDRVEAALKSPPFFVIRVRRSGDLSQAGLAFLRTAPAVLKAWQAMEAAVTAETHVDQRDGR</sequence>
<evidence type="ECO:0000313" key="1">
    <source>
        <dbReference type="EMBL" id="GJE66212.1"/>
    </source>
</evidence>
<dbReference type="EMBL" id="BPRC01000012">
    <property type="protein sequence ID" value="GJE66212.1"/>
    <property type="molecule type" value="Genomic_DNA"/>
</dbReference>
<dbReference type="InterPro" id="IPR036388">
    <property type="entry name" value="WH-like_DNA-bd_sf"/>
</dbReference>
<dbReference type="RefSeq" id="WP_133088770.1">
    <property type="nucleotide sequence ID" value="NZ_BAAADH010000026.1"/>
</dbReference>
<keyword evidence="2" id="KW-1185">Reference proteome</keyword>
<comment type="caution">
    <text evidence="1">The sequence shown here is derived from an EMBL/GenBank/DDBJ whole genome shotgun (WGS) entry which is preliminary data.</text>
</comment>
<protein>
    <submittedName>
        <fullName evidence="1">Uncharacterized protein</fullName>
    </submittedName>
</protein>
<dbReference type="Proteomes" id="UP001055039">
    <property type="component" value="Unassembled WGS sequence"/>
</dbReference>
<organism evidence="1 2">
    <name type="scientific">Methylorubrum aminovorans</name>
    <dbReference type="NCBI Taxonomy" id="269069"/>
    <lineage>
        <taxon>Bacteria</taxon>
        <taxon>Pseudomonadati</taxon>
        <taxon>Pseudomonadota</taxon>
        <taxon>Alphaproteobacteria</taxon>
        <taxon>Hyphomicrobiales</taxon>
        <taxon>Methylobacteriaceae</taxon>
        <taxon>Methylorubrum</taxon>
    </lineage>
</organism>
<proteinExistence type="predicted"/>
<dbReference type="Gene3D" id="1.10.10.10">
    <property type="entry name" value="Winged helix-like DNA-binding domain superfamily/Winged helix DNA-binding domain"/>
    <property type="match status" value="1"/>
</dbReference>
<gene>
    <name evidence="1" type="ORF">LNAOJCKE_3429</name>
</gene>
<evidence type="ECO:0000313" key="2">
    <source>
        <dbReference type="Proteomes" id="UP001055039"/>
    </source>
</evidence>
<reference evidence="1" key="1">
    <citation type="journal article" date="2021" name="Front. Microbiol.">
        <title>Comprehensive Comparative Genomics and Phenotyping of Methylobacterium Species.</title>
        <authorList>
            <person name="Alessa O."/>
            <person name="Ogura Y."/>
            <person name="Fujitani Y."/>
            <person name="Takami H."/>
            <person name="Hayashi T."/>
            <person name="Sahin N."/>
            <person name="Tani A."/>
        </authorList>
    </citation>
    <scope>NUCLEOTIDE SEQUENCE</scope>
    <source>
        <strain evidence="1">NBRC 15686</strain>
    </source>
</reference>
<name>A0ABQ4UGI3_9HYPH</name>